<protein>
    <submittedName>
        <fullName evidence="1">DNA gyrase subunit A</fullName>
    </submittedName>
</protein>
<sequence>MTNEEKTKIINLRKEGNGYKKIAKEVPGVSIGSIRFICNELEKTLLCLNCGNKLEMIPHRKEKKYCNDRCRYEYWNKKRGSKND</sequence>
<proteinExistence type="predicted"/>
<evidence type="ECO:0000313" key="1">
    <source>
        <dbReference type="EMBL" id="DAF59307.1"/>
    </source>
</evidence>
<accession>A0A8S5T8F8</accession>
<dbReference type="EMBL" id="BK032767">
    <property type="protein sequence ID" value="DAF59307.1"/>
    <property type="molecule type" value="Genomic_DNA"/>
</dbReference>
<name>A0A8S5T8F8_9CAUD</name>
<reference evidence="1" key="1">
    <citation type="journal article" date="2021" name="Proc. Natl. Acad. Sci. U.S.A.">
        <title>A Catalog of Tens of Thousands of Viruses from Human Metagenomes Reveals Hidden Associations with Chronic Diseases.</title>
        <authorList>
            <person name="Tisza M.J."/>
            <person name="Buck C.B."/>
        </authorList>
    </citation>
    <scope>NUCLEOTIDE SEQUENCE</scope>
    <source>
        <strain evidence="1">Ctj6w2</strain>
    </source>
</reference>
<organism evidence="1">
    <name type="scientific">Siphoviridae sp. ctj6w2</name>
    <dbReference type="NCBI Taxonomy" id="2827919"/>
    <lineage>
        <taxon>Viruses</taxon>
        <taxon>Duplodnaviria</taxon>
        <taxon>Heunggongvirae</taxon>
        <taxon>Uroviricota</taxon>
        <taxon>Caudoviricetes</taxon>
    </lineage>
</organism>